<dbReference type="Gene3D" id="3.30.420.40">
    <property type="match status" value="2"/>
</dbReference>
<dbReference type="GO" id="GO:0008033">
    <property type="term" value="P:tRNA processing"/>
    <property type="evidence" value="ECO:0007669"/>
    <property type="project" value="UniProtKB-KW"/>
</dbReference>
<dbReference type="PANTHER" id="PTHR11735">
    <property type="entry name" value="TRNA N6-ADENOSINE THREONYLCARBAMOYLTRANSFERASE"/>
    <property type="match status" value="1"/>
</dbReference>
<evidence type="ECO:0000256" key="1">
    <source>
        <dbReference type="ARBA" id="ARBA00012156"/>
    </source>
</evidence>
<dbReference type="Proteomes" id="UP000774750">
    <property type="component" value="Unassembled WGS sequence"/>
</dbReference>
<dbReference type="RefSeq" id="WP_204443707.1">
    <property type="nucleotide sequence ID" value="NZ_JACJKY010000001.1"/>
</dbReference>
<keyword evidence="3" id="KW-0819">tRNA processing</keyword>
<sequence>MNGAYLGIDTSNYTTSAALYDPESGSVISKKKLLPVAQSQCGLRQSDAVFLHVKQLPDIIAQLRTETDLPIRAVCASCAPRSVEGSYMPAFLVGMCVGESVSSLLNVPYYTCSHQEGHIMAALYSAQALSLRAQPFYAFHVSGGTTECLSVTPHETGFCVEKIAGTLDLNAGQLVDRVGVMLEMGFPCGMELDRLAQSYEGKLPSIRVPMKGADCHFSGAQNQCEQLFKAGHPKEMVARYAISYIEKAIDSMTAEVLKQYGDRPIVYAGGVMSNTIIRAALTKKYGGYFAEPAFSSDNAAGVALIGALKDSIHE</sequence>
<dbReference type="InterPro" id="IPR043129">
    <property type="entry name" value="ATPase_NBD"/>
</dbReference>
<gene>
    <name evidence="8" type="ORF">H6A12_00735</name>
</gene>
<dbReference type="SUPFAM" id="SSF53067">
    <property type="entry name" value="Actin-like ATPase domain"/>
    <property type="match status" value="1"/>
</dbReference>
<evidence type="ECO:0000256" key="2">
    <source>
        <dbReference type="ARBA" id="ARBA00022679"/>
    </source>
</evidence>
<dbReference type="GO" id="GO:0061711">
    <property type="term" value="F:tRNA N(6)-L-threonylcarbamoyladenine synthase activity"/>
    <property type="evidence" value="ECO:0007669"/>
    <property type="project" value="UniProtKB-EC"/>
</dbReference>
<dbReference type="PANTHER" id="PTHR11735:SF11">
    <property type="entry name" value="TRNA THREONYLCARBAMOYLADENOSINE BIOSYNTHESIS PROTEIN TSAB"/>
    <property type="match status" value="1"/>
</dbReference>
<evidence type="ECO:0000256" key="4">
    <source>
        <dbReference type="ARBA" id="ARBA00022723"/>
    </source>
</evidence>
<keyword evidence="4" id="KW-0479">Metal-binding</keyword>
<feature type="domain" description="Gcp-like" evidence="7">
    <location>
        <begin position="51"/>
        <end position="303"/>
    </location>
</feature>
<keyword evidence="5" id="KW-0012">Acyltransferase</keyword>
<dbReference type="PRINTS" id="PR00789">
    <property type="entry name" value="OSIALOPTASE"/>
</dbReference>
<keyword evidence="2" id="KW-0808">Transferase</keyword>
<reference evidence="8" key="2">
    <citation type="journal article" date="2021" name="Sci. Rep.">
        <title>The distribution of antibiotic resistance genes in chicken gut microbiota commensals.</title>
        <authorList>
            <person name="Juricova H."/>
            <person name="Matiasovicova J."/>
            <person name="Kubasova T."/>
            <person name="Cejkova D."/>
            <person name="Rychlik I."/>
        </authorList>
    </citation>
    <scope>NUCLEOTIDE SEQUENCE</scope>
    <source>
        <strain evidence="8">An559</strain>
    </source>
</reference>
<evidence type="ECO:0000256" key="5">
    <source>
        <dbReference type="ARBA" id="ARBA00023315"/>
    </source>
</evidence>
<evidence type="ECO:0000313" key="8">
    <source>
        <dbReference type="EMBL" id="MBM6919694.1"/>
    </source>
</evidence>
<dbReference type="Pfam" id="PF00814">
    <property type="entry name" value="TsaD"/>
    <property type="match status" value="1"/>
</dbReference>
<evidence type="ECO:0000313" key="9">
    <source>
        <dbReference type="Proteomes" id="UP000774750"/>
    </source>
</evidence>
<dbReference type="InterPro" id="IPR000905">
    <property type="entry name" value="Gcp-like_dom"/>
</dbReference>
<dbReference type="EMBL" id="JACJKY010000001">
    <property type="protein sequence ID" value="MBM6919694.1"/>
    <property type="molecule type" value="Genomic_DNA"/>
</dbReference>
<proteinExistence type="predicted"/>
<dbReference type="AlphaFoldDB" id="A0A938X532"/>
<comment type="caution">
    <text evidence="8">The sequence shown here is derived from an EMBL/GenBank/DDBJ whole genome shotgun (WGS) entry which is preliminary data.</text>
</comment>
<evidence type="ECO:0000256" key="3">
    <source>
        <dbReference type="ARBA" id="ARBA00022694"/>
    </source>
</evidence>
<reference evidence="8" key="1">
    <citation type="submission" date="2020-08" db="EMBL/GenBank/DDBJ databases">
        <authorList>
            <person name="Cejkova D."/>
            <person name="Kubasova T."/>
            <person name="Jahodarova E."/>
            <person name="Rychlik I."/>
        </authorList>
    </citation>
    <scope>NUCLEOTIDE SEQUENCE</scope>
    <source>
        <strain evidence="8">An559</strain>
    </source>
</reference>
<organism evidence="8 9">
    <name type="scientific">Merdimmobilis hominis</name>
    <dbReference type="NCBI Taxonomy" id="2897707"/>
    <lineage>
        <taxon>Bacteria</taxon>
        <taxon>Bacillati</taxon>
        <taxon>Bacillota</taxon>
        <taxon>Clostridia</taxon>
        <taxon>Eubacteriales</taxon>
        <taxon>Oscillospiraceae</taxon>
        <taxon>Merdimmobilis</taxon>
    </lineage>
</organism>
<dbReference type="InterPro" id="IPR017861">
    <property type="entry name" value="KAE1/TsaD"/>
</dbReference>
<dbReference type="GO" id="GO:0046872">
    <property type="term" value="F:metal ion binding"/>
    <property type="evidence" value="ECO:0007669"/>
    <property type="project" value="UniProtKB-KW"/>
</dbReference>
<protein>
    <recommendedName>
        <fullName evidence="1">N(6)-L-threonylcarbamoyladenine synthase</fullName>
        <ecNumber evidence="1">2.3.1.234</ecNumber>
    </recommendedName>
</protein>
<dbReference type="GO" id="GO:0005829">
    <property type="term" value="C:cytosol"/>
    <property type="evidence" value="ECO:0007669"/>
    <property type="project" value="TreeGrafter"/>
</dbReference>
<evidence type="ECO:0000259" key="7">
    <source>
        <dbReference type="Pfam" id="PF00814"/>
    </source>
</evidence>
<evidence type="ECO:0000256" key="6">
    <source>
        <dbReference type="ARBA" id="ARBA00048117"/>
    </source>
</evidence>
<accession>A0A938X532</accession>
<comment type="catalytic activity">
    <reaction evidence="6">
        <text>L-threonylcarbamoyladenylate + adenosine(37) in tRNA = N(6)-L-threonylcarbamoyladenosine(37) in tRNA + AMP + H(+)</text>
        <dbReference type="Rhea" id="RHEA:37059"/>
        <dbReference type="Rhea" id="RHEA-COMP:10162"/>
        <dbReference type="Rhea" id="RHEA-COMP:10163"/>
        <dbReference type="ChEBI" id="CHEBI:15378"/>
        <dbReference type="ChEBI" id="CHEBI:73682"/>
        <dbReference type="ChEBI" id="CHEBI:74411"/>
        <dbReference type="ChEBI" id="CHEBI:74418"/>
        <dbReference type="ChEBI" id="CHEBI:456215"/>
        <dbReference type="EC" id="2.3.1.234"/>
    </reaction>
</comment>
<keyword evidence="9" id="KW-1185">Reference proteome</keyword>
<name>A0A938X532_9FIRM</name>
<dbReference type="EC" id="2.3.1.234" evidence="1"/>